<dbReference type="Gene3D" id="1.10.3670.10">
    <property type="entry name" value="Putative xylanase like domain"/>
    <property type="match status" value="1"/>
</dbReference>
<comment type="caution">
    <text evidence="1">The sequence shown here is derived from an EMBL/GenBank/DDBJ whole genome shotgun (WGS) entry which is preliminary data.</text>
</comment>
<accession>A0A2S6F640</accession>
<protein>
    <submittedName>
        <fullName evidence="1">DUF1460 domain-containing protein</fullName>
    </submittedName>
</protein>
<reference evidence="1 2" key="1">
    <citation type="submission" date="2018-02" db="EMBL/GenBank/DDBJ databases">
        <title>Draft genome sequences of four Legionella pneumophila clinical strains isolated in Ontario.</title>
        <authorList>
            <person name="Fortuna A."/>
            <person name="Ramnarine R."/>
            <person name="Li A."/>
            <person name="Frantz C."/>
            <person name="Mallo G."/>
        </authorList>
    </citation>
    <scope>NUCLEOTIDE SEQUENCE [LARGE SCALE GENOMIC DNA]</scope>
    <source>
        <strain evidence="1 2">LG61</strain>
    </source>
</reference>
<sequence length="356" mass="40774">MKPIPTPKRYLIYFAFFITSISSYSSQSTNIKEHVDTGLTQSTPSITTNSAAIEEQANSSIRKLYHTLNTMPNTSMADRIDQISAYFKGTKYILGSLGEGPDARYDQFPRYRVDGFDCDTYVNTVLSLALANSLESFQECLKHTRYKNGKRSYINRNHFTSIDWNNYNQKRGLLKDITFSIRNEKKQPVALVANALINKPQWYDHKTIDTIRLQKQDKNEQEKRLIELKTKGKKLETSLSNVPYIPFTTLFSENKPNLHLFSQIPNGSIIEIIRPNWDLRQQIGTELDISHLGFAIWINNELFFRQASSQYGKVVDVPLIDYLDKARSSPTIKGINIQVVLPAKPVSSGCELFDIR</sequence>
<gene>
    <name evidence="1" type="ORF">C3928_03485</name>
</gene>
<dbReference type="RefSeq" id="WP_027228805.1">
    <property type="nucleotide sequence ID" value="NZ_CP017601.1"/>
</dbReference>
<dbReference type="Gene3D" id="2.30.260.10">
    <property type="entry name" value="putative xylanase like domain"/>
    <property type="match status" value="1"/>
</dbReference>
<name>A0A2S6F640_LEGPN</name>
<dbReference type="Pfam" id="PF07313">
    <property type="entry name" value="AmiA-like"/>
    <property type="match status" value="1"/>
</dbReference>
<dbReference type="AlphaFoldDB" id="A0A2S6F640"/>
<dbReference type="InterPro" id="IPR038765">
    <property type="entry name" value="Papain-like_cys_pep_sf"/>
</dbReference>
<dbReference type="Proteomes" id="UP000239239">
    <property type="component" value="Unassembled WGS sequence"/>
</dbReference>
<dbReference type="OrthoDB" id="8740273at2"/>
<dbReference type="Gene3D" id="1.10.287.520">
    <property type="entry name" value="Helix hairpin bin"/>
    <property type="match status" value="1"/>
</dbReference>
<proteinExistence type="predicted"/>
<dbReference type="SUPFAM" id="SSF54001">
    <property type="entry name" value="Cysteine proteinases"/>
    <property type="match status" value="1"/>
</dbReference>
<dbReference type="EMBL" id="PQWY01000004">
    <property type="protein sequence ID" value="PPK32898.1"/>
    <property type="molecule type" value="Genomic_DNA"/>
</dbReference>
<evidence type="ECO:0000313" key="1">
    <source>
        <dbReference type="EMBL" id="PPK32898.1"/>
    </source>
</evidence>
<organism evidence="1 2">
    <name type="scientific">Legionella pneumophila</name>
    <dbReference type="NCBI Taxonomy" id="446"/>
    <lineage>
        <taxon>Bacteria</taxon>
        <taxon>Pseudomonadati</taxon>
        <taxon>Pseudomonadota</taxon>
        <taxon>Gammaproteobacteria</taxon>
        <taxon>Legionellales</taxon>
        <taxon>Legionellaceae</taxon>
        <taxon>Legionella</taxon>
    </lineage>
</organism>
<evidence type="ECO:0000313" key="2">
    <source>
        <dbReference type="Proteomes" id="UP000239239"/>
    </source>
</evidence>
<dbReference type="InterPro" id="IPR010846">
    <property type="entry name" value="AmiA-like"/>
</dbReference>